<dbReference type="AlphaFoldDB" id="A0A0H0SRG1"/>
<dbReference type="SMR" id="A0A0H0SRG1"/>
<proteinExistence type="inferred from homology"/>
<protein>
    <recommendedName>
        <fullName evidence="7 8">Ribonuclease P protein component</fullName>
        <shortName evidence="7">RNase P protein</shortName>
        <shortName evidence="7">RNaseP protein</shortName>
        <ecNumber evidence="7 8">3.1.26.5</ecNumber>
    </recommendedName>
    <alternativeName>
        <fullName evidence="7">Protein C5</fullName>
    </alternativeName>
</protein>
<dbReference type="InterPro" id="IPR000100">
    <property type="entry name" value="RNase_P"/>
</dbReference>
<dbReference type="PANTHER" id="PTHR33992">
    <property type="entry name" value="RIBONUCLEASE P PROTEIN COMPONENT"/>
    <property type="match status" value="1"/>
</dbReference>
<dbReference type="EC" id="3.1.26.5" evidence="7 8"/>
<name>A0A0H0SRG1_9BACL</name>
<evidence type="ECO:0000256" key="2">
    <source>
        <dbReference type="ARBA" id="ARBA00022694"/>
    </source>
</evidence>
<dbReference type="GO" id="GO:0001682">
    <property type="term" value="P:tRNA 5'-leader removal"/>
    <property type="evidence" value="ECO:0007669"/>
    <property type="project" value="UniProtKB-UniRule"/>
</dbReference>
<dbReference type="HAMAP" id="MF_00227">
    <property type="entry name" value="RNase_P"/>
    <property type="match status" value="1"/>
</dbReference>
<organism evidence="9 12">
    <name type="scientific">Brevibacillus formosus</name>
    <dbReference type="NCBI Taxonomy" id="54913"/>
    <lineage>
        <taxon>Bacteria</taxon>
        <taxon>Bacillati</taxon>
        <taxon>Bacillota</taxon>
        <taxon>Bacilli</taxon>
        <taxon>Bacillales</taxon>
        <taxon>Paenibacillaceae</taxon>
        <taxon>Brevibacillus</taxon>
    </lineage>
</organism>
<dbReference type="GO" id="GO:0030677">
    <property type="term" value="C:ribonuclease P complex"/>
    <property type="evidence" value="ECO:0007669"/>
    <property type="project" value="TreeGrafter"/>
</dbReference>
<dbReference type="GO" id="GO:0004526">
    <property type="term" value="F:ribonuclease P activity"/>
    <property type="evidence" value="ECO:0007669"/>
    <property type="project" value="UniProtKB-UniRule"/>
</dbReference>
<comment type="subunit">
    <text evidence="7">Consists of a catalytic RNA component (M1 or rnpB) and a protein subunit.</text>
</comment>
<dbReference type="InterPro" id="IPR020568">
    <property type="entry name" value="Ribosomal_Su5_D2-typ_SF"/>
</dbReference>
<evidence type="ECO:0000256" key="4">
    <source>
        <dbReference type="ARBA" id="ARBA00022759"/>
    </source>
</evidence>
<comment type="catalytic activity">
    <reaction evidence="7">
        <text>Endonucleolytic cleavage of RNA, removing 5'-extranucleotides from tRNA precursor.</text>
        <dbReference type="EC" id="3.1.26.5"/>
    </reaction>
</comment>
<reference evidence="9 12" key="2">
    <citation type="submission" date="2016-11" db="EMBL/GenBank/DDBJ databases">
        <authorList>
            <person name="Jaros S."/>
            <person name="Januszkiewicz K."/>
            <person name="Wedrychowicz H."/>
        </authorList>
    </citation>
    <scope>NUCLEOTIDE SEQUENCE [LARGE SCALE GENOMIC DNA]</scope>
    <source>
        <strain evidence="9 12">NF2</strain>
    </source>
</reference>
<reference evidence="10 11" key="1">
    <citation type="submission" date="2015-05" db="EMBL/GenBank/DDBJ databases">
        <title>Genome sequencing project for genomic taxonomy and phylogenomics of Bacillus-like bacteria.</title>
        <authorList>
            <person name="Liu B."/>
            <person name="Wang J."/>
            <person name="Zhu Y."/>
            <person name="Liu G."/>
            <person name="Chen Q."/>
            <person name="Chen Z."/>
            <person name="Lan J."/>
            <person name="Che J."/>
            <person name="Ge C."/>
            <person name="Shi H."/>
            <person name="Pan Z."/>
            <person name="Liu X."/>
        </authorList>
    </citation>
    <scope>NUCLEOTIDE SEQUENCE [LARGE SCALE GENOMIC DNA]</scope>
    <source>
        <strain evidence="10 11">DSM 9885</strain>
    </source>
</reference>
<evidence type="ECO:0000313" key="11">
    <source>
        <dbReference type="Proteomes" id="UP000035218"/>
    </source>
</evidence>
<comment type="function">
    <text evidence="1 7">RNaseP catalyzes the removal of the 5'-leader sequence from pre-tRNA to produce the mature 5'-terminus. It can also cleave other RNA substrates such as 4.5S RNA. The protein component plays an auxiliary but essential role in vivo by binding to the 5'-leader sequence and broadening the substrate specificity of the ribozyme.</text>
</comment>
<dbReference type="RefSeq" id="WP_015894104.1">
    <property type="nucleotide sequence ID" value="NZ_BAAFVL010000008.1"/>
</dbReference>
<dbReference type="InterPro" id="IPR014721">
    <property type="entry name" value="Ribsml_uS5_D2-typ_fold_subgr"/>
</dbReference>
<evidence type="ECO:0000256" key="8">
    <source>
        <dbReference type="NCBIfam" id="TIGR00188"/>
    </source>
</evidence>
<dbReference type="NCBIfam" id="TIGR00188">
    <property type="entry name" value="rnpA"/>
    <property type="match status" value="1"/>
</dbReference>
<dbReference type="FunFam" id="3.30.230.10:FF:000021">
    <property type="entry name" value="Ribonuclease P protein component"/>
    <property type="match status" value="1"/>
</dbReference>
<dbReference type="GO" id="GO:0000049">
    <property type="term" value="F:tRNA binding"/>
    <property type="evidence" value="ECO:0007669"/>
    <property type="project" value="UniProtKB-UniRule"/>
</dbReference>
<dbReference type="PANTHER" id="PTHR33992:SF1">
    <property type="entry name" value="RIBONUCLEASE P PROTEIN COMPONENT"/>
    <property type="match status" value="1"/>
</dbReference>
<dbReference type="PROSITE" id="PS00648">
    <property type="entry name" value="RIBONUCLEASE_P"/>
    <property type="match status" value="1"/>
</dbReference>
<evidence type="ECO:0000256" key="1">
    <source>
        <dbReference type="ARBA" id="ARBA00002663"/>
    </source>
</evidence>
<keyword evidence="3 7" id="KW-0540">Nuclease</keyword>
<gene>
    <name evidence="7" type="primary">rnpA</name>
    <name evidence="10" type="ORF">AA984_13250</name>
    <name evidence="9" type="ORF">BP422_25140</name>
</gene>
<keyword evidence="5 7" id="KW-0378">Hydrolase</keyword>
<dbReference type="Proteomes" id="UP000197781">
    <property type="component" value="Chromosome"/>
</dbReference>
<dbReference type="Pfam" id="PF00825">
    <property type="entry name" value="Ribonuclease_P"/>
    <property type="match status" value="1"/>
</dbReference>
<keyword evidence="6 7" id="KW-0694">RNA-binding</keyword>
<evidence type="ECO:0000256" key="5">
    <source>
        <dbReference type="ARBA" id="ARBA00022801"/>
    </source>
</evidence>
<evidence type="ECO:0000256" key="7">
    <source>
        <dbReference type="HAMAP-Rule" id="MF_00227"/>
    </source>
</evidence>
<dbReference type="EMBL" id="LDCN01000003">
    <property type="protein sequence ID" value="KLH99451.1"/>
    <property type="molecule type" value="Genomic_DNA"/>
</dbReference>
<accession>A0A0H0SRG1</accession>
<dbReference type="Gene3D" id="3.30.230.10">
    <property type="match status" value="1"/>
</dbReference>
<dbReference type="SUPFAM" id="SSF54211">
    <property type="entry name" value="Ribosomal protein S5 domain 2-like"/>
    <property type="match status" value="1"/>
</dbReference>
<dbReference type="InterPro" id="IPR020539">
    <property type="entry name" value="RNase_P_CS"/>
</dbReference>
<dbReference type="KEGG" id="bfm:BP422_25140"/>
<comment type="similarity">
    <text evidence="7">Belongs to the RnpA family.</text>
</comment>
<sequence length="126" mass="14024">MHRSHRLKKNEQFQAVFQRGSSAANKQFVLYSAKQEGQAAFRAGISVSKKIGNAVVRNRVKRLIREAVARMESDIPVGLDLVIIARPGVEAMTLEAIEQSLLHVMKRAKVIKQAPVHNGKRDGKRG</sequence>
<keyword evidence="2 7" id="KW-0819">tRNA processing</keyword>
<keyword evidence="4 7" id="KW-0255">Endonuclease</keyword>
<dbReference type="Proteomes" id="UP000035218">
    <property type="component" value="Unassembled WGS sequence"/>
</dbReference>
<evidence type="ECO:0000256" key="6">
    <source>
        <dbReference type="ARBA" id="ARBA00022884"/>
    </source>
</evidence>
<dbReference type="EMBL" id="CP018145">
    <property type="protein sequence ID" value="ASJ56558.1"/>
    <property type="molecule type" value="Genomic_DNA"/>
</dbReference>
<evidence type="ECO:0000313" key="12">
    <source>
        <dbReference type="Proteomes" id="UP000197781"/>
    </source>
</evidence>
<evidence type="ECO:0000256" key="3">
    <source>
        <dbReference type="ARBA" id="ARBA00022722"/>
    </source>
</evidence>
<evidence type="ECO:0000313" key="10">
    <source>
        <dbReference type="EMBL" id="KLH99451.1"/>
    </source>
</evidence>
<dbReference type="GeneID" id="87586032"/>
<dbReference type="GO" id="GO:0042781">
    <property type="term" value="F:3'-tRNA processing endoribonuclease activity"/>
    <property type="evidence" value="ECO:0007669"/>
    <property type="project" value="TreeGrafter"/>
</dbReference>
<evidence type="ECO:0000313" key="9">
    <source>
        <dbReference type="EMBL" id="ASJ56558.1"/>
    </source>
</evidence>
<dbReference type="OrthoDB" id="9810867at2"/>